<gene>
    <name evidence="4" type="ORF">COC19_06365</name>
</gene>
<evidence type="ECO:0000256" key="2">
    <source>
        <dbReference type="ARBA" id="ARBA00023008"/>
    </source>
</evidence>
<dbReference type="GO" id="GO:0042597">
    <property type="term" value="C:periplasmic space"/>
    <property type="evidence" value="ECO:0007669"/>
    <property type="project" value="InterPro"/>
</dbReference>
<dbReference type="InterPro" id="IPR007348">
    <property type="entry name" value="CopC_dom"/>
</dbReference>
<dbReference type="GO" id="GO:0005507">
    <property type="term" value="F:copper ion binding"/>
    <property type="evidence" value="ECO:0007669"/>
    <property type="project" value="InterPro"/>
</dbReference>
<keyword evidence="2" id="KW-0186">Copper</keyword>
<feature type="domain" description="CopC" evidence="3">
    <location>
        <begin position="39"/>
        <end position="127"/>
    </location>
</feature>
<name>A0A2A4MJQ8_9GAMM</name>
<dbReference type="Proteomes" id="UP000218172">
    <property type="component" value="Unassembled WGS sequence"/>
</dbReference>
<dbReference type="SUPFAM" id="SSF81296">
    <property type="entry name" value="E set domains"/>
    <property type="match status" value="1"/>
</dbReference>
<dbReference type="GO" id="GO:0046688">
    <property type="term" value="P:response to copper ion"/>
    <property type="evidence" value="ECO:0007669"/>
    <property type="project" value="InterPro"/>
</dbReference>
<evidence type="ECO:0000313" key="4">
    <source>
        <dbReference type="EMBL" id="PCH60078.1"/>
    </source>
</evidence>
<dbReference type="InterPro" id="IPR014755">
    <property type="entry name" value="Cu-Rt/internalin_Ig-like"/>
</dbReference>
<reference evidence="5" key="1">
    <citation type="submission" date="2017-08" db="EMBL/GenBank/DDBJ databases">
        <title>A dynamic microbial community with high functional redundancy inhabits the cold, oxic subseafloor aquifer.</title>
        <authorList>
            <person name="Tully B.J."/>
            <person name="Wheat C.G."/>
            <person name="Glazer B.T."/>
            <person name="Huber J.A."/>
        </authorList>
    </citation>
    <scope>NUCLEOTIDE SEQUENCE [LARGE SCALE GENOMIC DNA]</scope>
</reference>
<proteinExistence type="predicted"/>
<evidence type="ECO:0000256" key="1">
    <source>
        <dbReference type="ARBA" id="ARBA00022729"/>
    </source>
</evidence>
<dbReference type="Gene3D" id="2.60.40.1220">
    <property type="match status" value="1"/>
</dbReference>
<keyword evidence="1" id="KW-0732">Signal</keyword>
<evidence type="ECO:0000259" key="3">
    <source>
        <dbReference type="Pfam" id="PF04234"/>
    </source>
</evidence>
<dbReference type="AlphaFoldDB" id="A0A2A4MJQ8"/>
<evidence type="ECO:0000313" key="5">
    <source>
        <dbReference type="Proteomes" id="UP000218172"/>
    </source>
</evidence>
<sequence length="180" mass="20317">MCLGLLIASNGSFAQNLSAGSTMQHDNHVMDFTGIAANTTSSPQNDEVLAEAPSQIRLHFPEFVRLVKLTLRDANTEWIDIDFRYQPKLEEQFIKPLPQLNESTYYVVDWAILALNDQLVRGQFSFAFGADADSPSVSKEAEMLMMEMQQTMPGLPFRPAEIIINREPETYDAPFTIRLD</sequence>
<comment type="caution">
    <text evidence="4">The sequence shown here is derived from an EMBL/GenBank/DDBJ whole genome shotgun (WGS) entry which is preliminary data.</text>
</comment>
<dbReference type="InterPro" id="IPR014756">
    <property type="entry name" value="Ig_E-set"/>
</dbReference>
<dbReference type="Pfam" id="PF04234">
    <property type="entry name" value="CopC"/>
    <property type="match status" value="1"/>
</dbReference>
<accession>A0A2A4MJQ8</accession>
<protein>
    <recommendedName>
        <fullName evidence="3">CopC domain-containing protein</fullName>
    </recommendedName>
</protein>
<dbReference type="EMBL" id="NVQR01000100">
    <property type="protein sequence ID" value="PCH60078.1"/>
    <property type="molecule type" value="Genomic_DNA"/>
</dbReference>
<organism evidence="4 5">
    <name type="scientific">SAR86 cluster bacterium</name>
    <dbReference type="NCBI Taxonomy" id="2030880"/>
    <lineage>
        <taxon>Bacteria</taxon>
        <taxon>Pseudomonadati</taxon>
        <taxon>Pseudomonadota</taxon>
        <taxon>Gammaproteobacteria</taxon>
        <taxon>SAR86 cluster</taxon>
    </lineage>
</organism>